<dbReference type="RefSeq" id="WP_241062053.1">
    <property type="nucleotide sequence ID" value="NZ_JAKWJU010000002.1"/>
</dbReference>
<protein>
    <recommendedName>
        <fullName evidence="2">Deoxyribonuclease NucA/NucB domain-containing protein</fullName>
    </recommendedName>
</protein>
<dbReference type="InterPro" id="IPR029476">
    <property type="entry name" value="DNase_NucA_NucB"/>
</dbReference>
<comment type="caution">
    <text evidence="3">The sequence shown here is derived from an EMBL/GenBank/DDBJ whole genome shotgun (WGS) entry which is preliminary data.</text>
</comment>
<dbReference type="Pfam" id="PF14040">
    <property type="entry name" value="DNase_NucA_NucB"/>
    <property type="match status" value="1"/>
</dbReference>
<gene>
    <name evidence="3" type="ORF">MMA15_23375</name>
</gene>
<feature type="chain" id="PRO_5046073536" description="Deoxyribonuclease NucA/NucB domain-containing protein" evidence="1">
    <location>
        <begin position="33"/>
        <end position="380"/>
    </location>
</feature>
<feature type="domain" description="Deoxyribonuclease NucA/NucB" evidence="2">
    <location>
        <begin position="284"/>
        <end position="343"/>
    </location>
</feature>
<keyword evidence="4" id="KW-1185">Reference proteome</keyword>
<organism evidence="3 4">
    <name type="scientific">Streptomyces marispadix</name>
    <dbReference type="NCBI Taxonomy" id="2922868"/>
    <lineage>
        <taxon>Bacteria</taxon>
        <taxon>Bacillati</taxon>
        <taxon>Actinomycetota</taxon>
        <taxon>Actinomycetes</taxon>
        <taxon>Kitasatosporales</taxon>
        <taxon>Streptomycetaceae</taxon>
        <taxon>Streptomyces</taxon>
    </lineage>
</organism>
<reference evidence="3" key="1">
    <citation type="submission" date="2022-03" db="EMBL/GenBank/DDBJ databases">
        <authorList>
            <person name="Santos J.D.N."/>
            <person name="Kallscheuer N."/>
            <person name="Jogler C."/>
            <person name="Lage O.M."/>
        </authorList>
    </citation>
    <scope>NUCLEOTIDE SEQUENCE</scope>
    <source>
        <strain evidence="3">M600PL45_2</strain>
    </source>
</reference>
<proteinExistence type="predicted"/>
<accession>A0ABS9T3Y6</accession>
<evidence type="ECO:0000259" key="2">
    <source>
        <dbReference type="Pfam" id="PF14040"/>
    </source>
</evidence>
<sequence>MTGKRPIRARAAALAAAAAMLLPLALSAPASADDQPHKGGSDAIVTKATEPEKLPADKIEATDATTQAPGVMAIDCPANTYAFNRTESCSNTKAQIQFLLNGKVRGTAQLDIDTTAELNPRDRRKWNQQVDITLTRPTIPEAYLVDATVSLNCSSCTATTGGSKILFPGQKQTFKMEVSSPGKDLVVDTLRPQAVLTAPRHDTGTLALGPAFRPRCDSTPRITDKRYGGCVYPQFTPTWEISVGDPKVAAVGWHVDWAQRNLKTPWGVRGKGHPLHRTTNQALQNANRRVACRVPRPPNSEGQTCDEYPFAATHEGASKNPDYSCHFLNGDNNSKEGSFRKAYLNSQRVLERDAFWVKVVKPTGVAPPPSLLGPVGCGQD</sequence>
<evidence type="ECO:0000313" key="4">
    <source>
        <dbReference type="Proteomes" id="UP001166784"/>
    </source>
</evidence>
<keyword evidence="1" id="KW-0732">Signal</keyword>
<feature type="signal peptide" evidence="1">
    <location>
        <begin position="1"/>
        <end position="32"/>
    </location>
</feature>
<evidence type="ECO:0000256" key="1">
    <source>
        <dbReference type="SAM" id="SignalP"/>
    </source>
</evidence>
<reference evidence="3" key="2">
    <citation type="journal article" date="2023" name="Int. J. Syst. Evol. Microbiol.">
        <title>Streptomyces marispadix sp. nov., isolated from marine beach sediment of the Northern Coast of Portugal.</title>
        <authorList>
            <person name="dos Santos J.D.N."/>
            <person name="Vitorino I.R."/>
            <person name="Kallscheuer N."/>
            <person name="Srivastava A."/>
            <person name="Krautwurst S."/>
            <person name="Marz M."/>
            <person name="Jogler C."/>
            <person name="Lobo Da Cunha A."/>
            <person name="Catita J."/>
            <person name="Goncalves H."/>
            <person name="Gonzalez I."/>
            <person name="Reyes F."/>
            <person name="Lage O.M."/>
        </authorList>
    </citation>
    <scope>NUCLEOTIDE SEQUENCE</scope>
    <source>
        <strain evidence="3">M600PL45_2</strain>
    </source>
</reference>
<name>A0ABS9T3Y6_9ACTN</name>
<evidence type="ECO:0000313" key="3">
    <source>
        <dbReference type="EMBL" id="MCH6163222.1"/>
    </source>
</evidence>
<dbReference type="EMBL" id="JAKWJU010000002">
    <property type="protein sequence ID" value="MCH6163222.1"/>
    <property type="molecule type" value="Genomic_DNA"/>
</dbReference>
<dbReference type="Proteomes" id="UP001166784">
    <property type="component" value="Unassembled WGS sequence"/>
</dbReference>